<dbReference type="Gene3D" id="3.30.160.60">
    <property type="entry name" value="Classic Zinc Finger"/>
    <property type="match status" value="1"/>
</dbReference>
<sequence length="177" mass="20818">MKINKSIRENSDMTSFKKFYEYYSTIECKNDFFITCFELNNENYKWNCLDCGLMLTSESQAREHFLGKKHQNVLKNKTFYNSFIDITKTSPINCLKTFSNSSDNILSESSRIQSLRKNYFNVHTHGKNNFQNIVPPPELLLVNIIVNHVTSQLIHLFNFYNILKVENINININININ</sequence>
<dbReference type="Proteomes" id="UP000009046">
    <property type="component" value="Unassembled WGS sequence"/>
</dbReference>
<reference evidence="1" key="1">
    <citation type="submission" date="2007-04" db="EMBL/GenBank/DDBJ databases">
        <title>Annotation of Pediculus humanus corporis strain USDA.</title>
        <authorList>
            <person name="Kirkness E."/>
            <person name="Hannick L."/>
            <person name="Hass B."/>
            <person name="Bruggner R."/>
            <person name="Lawson D."/>
            <person name="Bidwell S."/>
            <person name="Joardar V."/>
            <person name="Caler E."/>
            <person name="Walenz B."/>
            <person name="Inman J."/>
            <person name="Schobel S."/>
            <person name="Galinsky K."/>
            <person name="Amedeo P."/>
            <person name="Strausberg R."/>
        </authorList>
    </citation>
    <scope>NUCLEOTIDE SEQUENCE</scope>
    <source>
        <strain evidence="1">USDA</strain>
    </source>
</reference>
<dbReference type="EMBL" id="AAZO01004727">
    <property type="status" value="NOT_ANNOTATED_CDS"/>
    <property type="molecule type" value="Genomic_DNA"/>
</dbReference>
<dbReference type="InParanoid" id="E0VRQ7"/>
<dbReference type="CTD" id="8231061"/>
<evidence type="ECO:0000313" key="1">
    <source>
        <dbReference type="EMBL" id="EEB16063.1"/>
    </source>
</evidence>
<dbReference type="HOGENOM" id="CLU_1519666_0_0_1"/>
<dbReference type="VEuPathDB" id="VectorBase:PHUM401570"/>
<evidence type="ECO:0000313" key="3">
    <source>
        <dbReference type="Proteomes" id="UP000009046"/>
    </source>
</evidence>
<evidence type="ECO:0000313" key="2">
    <source>
        <dbReference type="EnsemblMetazoa" id="PHUM401570-PA"/>
    </source>
</evidence>
<keyword evidence="3" id="KW-1185">Reference proteome</keyword>
<proteinExistence type="predicted"/>
<organism>
    <name type="scientific">Pediculus humanus subsp. corporis</name>
    <name type="common">Body louse</name>
    <dbReference type="NCBI Taxonomy" id="121224"/>
    <lineage>
        <taxon>Eukaryota</taxon>
        <taxon>Metazoa</taxon>
        <taxon>Ecdysozoa</taxon>
        <taxon>Arthropoda</taxon>
        <taxon>Hexapoda</taxon>
        <taxon>Insecta</taxon>
        <taxon>Pterygota</taxon>
        <taxon>Neoptera</taxon>
        <taxon>Paraneoptera</taxon>
        <taxon>Psocodea</taxon>
        <taxon>Troctomorpha</taxon>
        <taxon>Phthiraptera</taxon>
        <taxon>Anoplura</taxon>
        <taxon>Pediculidae</taxon>
        <taxon>Pediculus</taxon>
    </lineage>
</organism>
<reference evidence="2" key="3">
    <citation type="submission" date="2021-02" db="UniProtKB">
        <authorList>
            <consortium name="EnsemblMetazoa"/>
        </authorList>
    </citation>
    <scope>IDENTIFICATION</scope>
    <source>
        <strain evidence="2">USDA</strain>
    </source>
</reference>
<name>E0VRQ7_PEDHC</name>
<evidence type="ECO:0008006" key="4">
    <source>
        <dbReference type="Google" id="ProtNLM"/>
    </source>
</evidence>
<reference evidence="1" key="2">
    <citation type="submission" date="2007-04" db="EMBL/GenBank/DDBJ databases">
        <title>The genome of the human body louse.</title>
        <authorList>
            <consortium name="The Human Body Louse Genome Consortium"/>
            <person name="Kirkness E."/>
            <person name="Walenz B."/>
            <person name="Hass B."/>
            <person name="Bruggner R."/>
            <person name="Strausberg R."/>
        </authorList>
    </citation>
    <scope>NUCLEOTIDE SEQUENCE</scope>
    <source>
        <strain evidence="1">USDA</strain>
    </source>
</reference>
<dbReference type="SUPFAM" id="SSF57667">
    <property type="entry name" value="beta-beta-alpha zinc fingers"/>
    <property type="match status" value="1"/>
</dbReference>
<dbReference type="AlphaFoldDB" id="E0VRQ7"/>
<dbReference type="GeneID" id="8231061"/>
<gene>
    <name evidence="2" type="primary">8231061</name>
    <name evidence="1" type="ORF">Phum_PHUM401570</name>
</gene>
<protein>
    <recommendedName>
        <fullName evidence="4">C2H2-type domain-containing protein</fullName>
    </recommendedName>
</protein>
<dbReference type="EMBL" id="DS235494">
    <property type="protein sequence ID" value="EEB16063.1"/>
    <property type="molecule type" value="Genomic_DNA"/>
</dbReference>
<dbReference type="EnsemblMetazoa" id="PHUM401570-RA">
    <property type="protein sequence ID" value="PHUM401570-PA"/>
    <property type="gene ID" value="PHUM401570"/>
</dbReference>
<dbReference type="KEGG" id="phu:Phum_PHUM401570"/>
<dbReference type="RefSeq" id="XP_002428801.1">
    <property type="nucleotide sequence ID" value="XM_002428756.1"/>
</dbReference>
<accession>E0VRQ7</accession>
<dbReference type="InterPro" id="IPR036236">
    <property type="entry name" value="Znf_C2H2_sf"/>
</dbReference>